<accession>A0ABN8AW48</accession>
<reference evidence="1" key="1">
    <citation type="submission" date="2021-12" db="EMBL/GenBank/DDBJ databases">
        <authorList>
            <person name="King R."/>
        </authorList>
    </citation>
    <scope>NUCLEOTIDE SEQUENCE</scope>
</reference>
<keyword evidence="2" id="KW-1185">Reference proteome</keyword>
<evidence type="ECO:0008006" key="3">
    <source>
        <dbReference type="Google" id="ProtNLM"/>
    </source>
</evidence>
<evidence type="ECO:0000313" key="1">
    <source>
        <dbReference type="EMBL" id="CAH0399061.1"/>
    </source>
</evidence>
<evidence type="ECO:0000313" key="2">
    <source>
        <dbReference type="Proteomes" id="UP001153292"/>
    </source>
</evidence>
<gene>
    <name evidence="1" type="ORF">CHILSU_LOCUS2192</name>
</gene>
<proteinExistence type="predicted"/>
<protein>
    <recommendedName>
        <fullName evidence="3">FLYWCH-type domain-containing protein</fullName>
    </recommendedName>
</protein>
<sequence>MPSTRGSGQILVFKGHTYGCMGNKDRWYCTKKSRGCKGKLWIRDGVVKHVLEFMPSNRGKGQVLIYKGYTYANMGNKNRWYCSKKSGLGYVLEFMPSNRGKGQVLIYKGYTYANMGNKNRWYCSKKSRLGCKGKLWLKDGVVNHEYGHDHDPPKLFRTQDGNIIRI</sequence>
<organism evidence="1 2">
    <name type="scientific">Chilo suppressalis</name>
    <name type="common">Asiatic rice borer moth</name>
    <dbReference type="NCBI Taxonomy" id="168631"/>
    <lineage>
        <taxon>Eukaryota</taxon>
        <taxon>Metazoa</taxon>
        <taxon>Ecdysozoa</taxon>
        <taxon>Arthropoda</taxon>
        <taxon>Hexapoda</taxon>
        <taxon>Insecta</taxon>
        <taxon>Pterygota</taxon>
        <taxon>Neoptera</taxon>
        <taxon>Endopterygota</taxon>
        <taxon>Lepidoptera</taxon>
        <taxon>Glossata</taxon>
        <taxon>Ditrysia</taxon>
        <taxon>Pyraloidea</taxon>
        <taxon>Crambidae</taxon>
        <taxon>Crambinae</taxon>
        <taxon>Chilo</taxon>
    </lineage>
</organism>
<name>A0ABN8AW48_CHISP</name>
<dbReference type="Proteomes" id="UP001153292">
    <property type="component" value="Chromosome 13"/>
</dbReference>
<dbReference type="EMBL" id="OU963906">
    <property type="protein sequence ID" value="CAH0399061.1"/>
    <property type="molecule type" value="Genomic_DNA"/>
</dbReference>
<dbReference type="Gene3D" id="2.20.25.240">
    <property type="match status" value="2"/>
</dbReference>